<name>A0ABR3Q7U3_9TREE</name>
<dbReference type="Pfam" id="PF12697">
    <property type="entry name" value="Abhydrolase_6"/>
    <property type="match status" value="1"/>
</dbReference>
<sequence length="303" mass="32868">MTSSNKTTIHAENEVAKTHGIFHAANDPSASSKPLLVLIHGTGTNASYFDNELHSIPANFTALGYNVLNVNRPGYGGNPIPRTPSPVFSTPPLYTQLINDAYANHHKGSAGVILIGHSLGAATSLILAALEGHNLPDLRGVSALGVVPAKTRPDLSLFEGVFADDNVERLPVAAEPTAQDLKLFLGAPEFFDVAQLPRLEGIFEGAVKHELTEWTNNATYERFVNEILPAVNVPLQFLAAEIELHWQSLEQAQPIFDEVASRFTAVQRLDKELLPGGAHNFEFSTNAALLQKRREQFVHSLSA</sequence>
<evidence type="ECO:0000313" key="3">
    <source>
        <dbReference type="Proteomes" id="UP001565368"/>
    </source>
</evidence>
<accession>A0ABR3Q7U3</accession>
<dbReference type="EMBL" id="JBBXJM010000002">
    <property type="protein sequence ID" value="KAL1410736.1"/>
    <property type="molecule type" value="Genomic_DNA"/>
</dbReference>
<keyword evidence="3" id="KW-1185">Reference proteome</keyword>
<organism evidence="2 3">
    <name type="scientific">Vanrija albida</name>
    <dbReference type="NCBI Taxonomy" id="181172"/>
    <lineage>
        <taxon>Eukaryota</taxon>
        <taxon>Fungi</taxon>
        <taxon>Dikarya</taxon>
        <taxon>Basidiomycota</taxon>
        <taxon>Agaricomycotina</taxon>
        <taxon>Tremellomycetes</taxon>
        <taxon>Trichosporonales</taxon>
        <taxon>Trichosporonaceae</taxon>
        <taxon>Vanrija</taxon>
    </lineage>
</organism>
<dbReference type="Proteomes" id="UP001565368">
    <property type="component" value="Unassembled WGS sequence"/>
</dbReference>
<evidence type="ECO:0000259" key="1">
    <source>
        <dbReference type="Pfam" id="PF12697"/>
    </source>
</evidence>
<gene>
    <name evidence="2" type="ORF">Q8F55_001678</name>
</gene>
<dbReference type="InterPro" id="IPR000073">
    <property type="entry name" value="AB_hydrolase_1"/>
</dbReference>
<evidence type="ECO:0000313" key="2">
    <source>
        <dbReference type="EMBL" id="KAL1410736.1"/>
    </source>
</evidence>
<dbReference type="Gene3D" id="3.40.50.1820">
    <property type="entry name" value="alpha/beta hydrolase"/>
    <property type="match status" value="1"/>
</dbReference>
<comment type="caution">
    <text evidence="2">The sequence shown here is derived from an EMBL/GenBank/DDBJ whole genome shotgun (WGS) entry which is preliminary data.</text>
</comment>
<proteinExistence type="predicted"/>
<dbReference type="InterPro" id="IPR029058">
    <property type="entry name" value="AB_hydrolase_fold"/>
</dbReference>
<feature type="domain" description="AB hydrolase-1" evidence="1">
    <location>
        <begin position="36"/>
        <end position="194"/>
    </location>
</feature>
<dbReference type="SUPFAM" id="SSF53474">
    <property type="entry name" value="alpha/beta-Hydrolases"/>
    <property type="match status" value="1"/>
</dbReference>
<reference evidence="2 3" key="1">
    <citation type="submission" date="2023-08" db="EMBL/GenBank/DDBJ databases">
        <title>Annotated Genome Sequence of Vanrija albida AlHP1.</title>
        <authorList>
            <person name="Herzog R."/>
        </authorList>
    </citation>
    <scope>NUCLEOTIDE SEQUENCE [LARGE SCALE GENOMIC DNA]</scope>
    <source>
        <strain evidence="2 3">AlHP1</strain>
    </source>
</reference>
<dbReference type="GeneID" id="95982721"/>
<dbReference type="RefSeq" id="XP_069210680.1">
    <property type="nucleotide sequence ID" value="XM_069350294.1"/>
</dbReference>
<protein>
    <recommendedName>
        <fullName evidence="1">AB hydrolase-1 domain-containing protein</fullName>
    </recommendedName>
</protein>